<keyword evidence="2" id="KW-1185">Reference proteome</keyword>
<protein>
    <submittedName>
        <fullName evidence="1">Uncharacterized protein</fullName>
    </submittedName>
</protein>
<accession>A0ACB8DMW3</accession>
<evidence type="ECO:0000313" key="1">
    <source>
        <dbReference type="EMBL" id="KAH7973688.1"/>
    </source>
</evidence>
<proteinExistence type="predicted"/>
<dbReference type="EMBL" id="CM023479">
    <property type="protein sequence ID" value="KAH7973688.1"/>
    <property type="molecule type" value="Genomic_DNA"/>
</dbReference>
<organism evidence="1 2">
    <name type="scientific">Dermacentor silvarum</name>
    <name type="common">Tick</name>
    <dbReference type="NCBI Taxonomy" id="543639"/>
    <lineage>
        <taxon>Eukaryota</taxon>
        <taxon>Metazoa</taxon>
        <taxon>Ecdysozoa</taxon>
        <taxon>Arthropoda</taxon>
        <taxon>Chelicerata</taxon>
        <taxon>Arachnida</taxon>
        <taxon>Acari</taxon>
        <taxon>Parasitiformes</taxon>
        <taxon>Ixodida</taxon>
        <taxon>Ixodoidea</taxon>
        <taxon>Ixodidae</taxon>
        <taxon>Rhipicephalinae</taxon>
        <taxon>Dermacentor</taxon>
    </lineage>
</organism>
<dbReference type="Proteomes" id="UP000821865">
    <property type="component" value="Chromosome 10"/>
</dbReference>
<gene>
    <name evidence="1" type="ORF">HPB49_004010</name>
</gene>
<comment type="caution">
    <text evidence="1">The sequence shown here is derived from an EMBL/GenBank/DDBJ whole genome shotgun (WGS) entry which is preliminary data.</text>
</comment>
<name>A0ACB8DMW3_DERSI</name>
<evidence type="ECO:0000313" key="2">
    <source>
        <dbReference type="Proteomes" id="UP000821865"/>
    </source>
</evidence>
<reference evidence="1" key="1">
    <citation type="submission" date="2020-05" db="EMBL/GenBank/DDBJ databases">
        <title>Large-scale comparative analyses of tick genomes elucidate their genetic diversity and vector capacities.</title>
        <authorList>
            <person name="Jia N."/>
            <person name="Wang J."/>
            <person name="Shi W."/>
            <person name="Du L."/>
            <person name="Sun Y."/>
            <person name="Zhan W."/>
            <person name="Jiang J."/>
            <person name="Wang Q."/>
            <person name="Zhang B."/>
            <person name="Ji P."/>
            <person name="Sakyi L.B."/>
            <person name="Cui X."/>
            <person name="Yuan T."/>
            <person name="Jiang B."/>
            <person name="Yang W."/>
            <person name="Lam T.T.-Y."/>
            <person name="Chang Q."/>
            <person name="Ding S."/>
            <person name="Wang X."/>
            <person name="Zhu J."/>
            <person name="Ruan X."/>
            <person name="Zhao L."/>
            <person name="Wei J."/>
            <person name="Que T."/>
            <person name="Du C."/>
            <person name="Cheng J."/>
            <person name="Dai P."/>
            <person name="Han X."/>
            <person name="Huang E."/>
            <person name="Gao Y."/>
            <person name="Liu J."/>
            <person name="Shao H."/>
            <person name="Ye R."/>
            <person name="Li L."/>
            <person name="Wei W."/>
            <person name="Wang X."/>
            <person name="Wang C."/>
            <person name="Yang T."/>
            <person name="Huo Q."/>
            <person name="Li W."/>
            <person name="Guo W."/>
            <person name="Chen H."/>
            <person name="Zhou L."/>
            <person name="Ni X."/>
            <person name="Tian J."/>
            <person name="Zhou Y."/>
            <person name="Sheng Y."/>
            <person name="Liu T."/>
            <person name="Pan Y."/>
            <person name="Xia L."/>
            <person name="Li J."/>
            <person name="Zhao F."/>
            <person name="Cao W."/>
        </authorList>
    </citation>
    <scope>NUCLEOTIDE SEQUENCE</scope>
    <source>
        <strain evidence="1">Dsil-2018</strain>
    </source>
</reference>
<sequence length="322" mass="37125">MAYCCVPLCKSDEKKIAGISFHEVPSDLQLRQKWLVAVRRDGWTPNDSSCYTKVCSQHFKQEDFIEGKRRRLKKGTVPSVLDDYPRHLQPKAVRERGLSSLIKRARVTVVRQTDASQAVASPSILLPSLISDKPMAEEEEDASMEVSFCAHEPVGQCDARYCGDKAKRDRSVQVNSRAPPSLLIAKRTKWKRKERDLKIQIQQLRQRVDRYNLELNRLKEDILTDDICYIRKAASEKQPAAFFLLDQIRNFRKKRPAWSEETTRHCVVLRHLSTRAYEHMRGKELLKLPSRNTLSAYVGIQNGETGFTKLVEARLKTECQNL</sequence>